<evidence type="ECO:0000256" key="2">
    <source>
        <dbReference type="ARBA" id="ARBA00012540"/>
    </source>
</evidence>
<dbReference type="AlphaFoldDB" id="A0A699JIM8"/>
<evidence type="ECO:0000256" key="1">
    <source>
        <dbReference type="ARBA" id="ARBA00005894"/>
    </source>
</evidence>
<evidence type="ECO:0000313" key="7">
    <source>
        <dbReference type="EMBL" id="GFA38997.1"/>
    </source>
</evidence>
<comment type="similarity">
    <text evidence="1">Belongs to the glycosyltransferase 1 family. Plant sucrose synthase subfamily.</text>
</comment>
<accession>A0A699JIM8</accession>
<reference evidence="7" key="1">
    <citation type="journal article" date="2019" name="Sci. Rep.">
        <title>Draft genome of Tanacetum cinerariifolium, the natural source of mosquito coil.</title>
        <authorList>
            <person name="Yamashiro T."/>
            <person name="Shiraishi A."/>
            <person name="Satake H."/>
            <person name="Nakayama K."/>
        </authorList>
    </citation>
    <scope>NUCLEOTIDE SEQUENCE</scope>
</reference>
<dbReference type="Pfam" id="PF00862">
    <property type="entry name" value="GT-B_Sucrose_synth"/>
    <property type="match status" value="1"/>
</dbReference>
<comment type="caution">
    <text evidence="7">The sequence shown here is derived from an EMBL/GenBank/DDBJ whole genome shotgun (WGS) entry which is preliminary data.</text>
</comment>
<evidence type="ECO:0000256" key="3">
    <source>
        <dbReference type="ARBA" id="ARBA00022676"/>
    </source>
</evidence>
<keyword evidence="4" id="KW-0808">Transferase</keyword>
<dbReference type="InterPro" id="IPR000368">
    <property type="entry name" value="Sucrose_synth_GT-B1"/>
</dbReference>
<evidence type="ECO:0000256" key="4">
    <source>
        <dbReference type="ARBA" id="ARBA00022679"/>
    </source>
</evidence>
<proteinExistence type="inferred from homology"/>
<dbReference type="PANTHER" id="PTHR45839:SF13">
    <property type="entry name" value="SUCROSE SYNTHASE 3"/>
    <property type="match status" value="1"/>
</dbReference>
<protein>
    <recommendedName>
        <fullName evidence="2">sucrose synthase</fullName>
        <ecNumber evidence="2">2.4.1.13</ecNumber>
    </recommendedName>
</protein>
<name>A0A699JIM8_TANCI</name>
<gene>
    <name evidence="7" type="ORF">Tci_610969</name>
</gene>
<dbReference type="InterPro" id="IPR012820">
    <property type="entry name" value="Sucrose_synthase_pln/cyn"/>
</dbReference>
<dbReference type="PANTHER" id="PTHR45839">
    <property type="match status" value="1"/>
</dbReference>
<dbReference type="GO" id="GO:0016157">
    <property type="term" value="F:sucrose synthase activity"/>
    <property type="evidence" value="ECO:0007669"/>
    <property type="project" value="UniProtKB-EC"/>
</dbReference>
<comment type="catalytic activity">
    <reaction evidence="5">
        <text>an NDP-alpha-D-glucose + D-fructose = a ribonucleoside 5'-diphosphate + sucrose + H(+)</text>
        <dbReference type="Rhea" id="RHEA:16241"/>
        <dbReference type="ChEBI" id="CHEBI:15378"/>
        <dbReference type="ChEBI" id="CHEBI:17992"/>
        <dbReference type="ChEBI" id="CHEBI:37721"/>
        <dbReference type="ChEBI" id="CHEBI:57930"/>
        <dbReference type="ChEBI" id="CHEBI:76533"/>
        <dbReference type="EC" id="2.4.1.13"/>
    </reaction>
</comment>
<dbReference type="GO" id="GO:0005985">
    <property type="term" value="P:sucrose metabolic process"/>
    <property type="evidence" value="ECO:0007669"/>
    <property type="project" value="InterPro"/>
</dbReference>
<dbReference type="Gene3D" id="3.40.50.2000">
    <property type="entry name" value="Glycogen Phosphorylase B"/>
    <property type="match status" value="1"/>
</dbReference>
<keyword evidence="3" id="KW-0328">Glycosyltransferase</keyword>
<organism evidence="7">
    <name type="scientific">Tanacetum cinerariifolium</name>
    <name type="common">Dalmatian daisy</name>
    <name type="synonym">Chrysanthemum cinerariifolium</name>
    <dbReference type="NCBI Taxonomy" id="118510"/>
    <lineage>
        <taxon>Eukaryota</taxon>
        <taxon>Viridiplantae</taxon>
        <taxon>Streptophyta</taxon>
        <taxon>Embryophyta</taxon>
        <taxon>Tracheophyta</taxon>
        <taxon>Spermatophyta</taxon>
        <taxon>Magnoliopsida</taxon>
        <taxon>eudicotyledons</taxon>
        <taxon>Gunneridae</taxon>
        <taxon>Pentapetalae</taxon>
        <taxon>asterids</taxon>
        <taxon>campanulids</taxon>
        <taxon>Asterales</taxon>
        <taxon>Asteraceae</taxon>
        <taxon>Asteroideae</taxon>
        <taxon>Anthemideae</taxon>
        <taxon>Anthemidinae</taxon>
        <taxon>Tanacetum</taxon>
    </lineage>
</organism>
<dbReference type="Gene3D" id="1.20.120.1230">
    <property type="match status" value="1"/>
</dbReference>
<feature type="domain" description="Sucrose synthase first GT-B" evidence="6">
    <location>
        <begin position="32"/>
        <end position="163"/>
    </location>
</feature>
<sequence>MGFERGWGNNAERVLEMLHLLSDILQAPDISILETFLARIPMVFNVVILSIHGYFGQANVLGLSNTSGQIIYILDQVCALENEMLLKLKHQGLDITPKILIVTRLIHDAKGTSCNQRLEKVSGCKYAHILRVPFRTKKGILRKWILRFDVWPYLEKFAEFAKRYMKMVELQS</sequence>
<evidence type="ECO:0000256" key="5">
    <source>
        <dbReference type="ARBA" id="ARBA00049030"/>
    </source>
</evidence>
<dbReference type="EC" id="2.4.1.13" evidence="2"/>
<dbReference type="EMBL" id="BKCJ010415736">
    <property type="protein sequence ID" value="GFA38997.1"/>
    <property type="molecule type" value="Genomic_DNA"/>
</dbReference>
<evidence type="ECO:0000259" key="6">
    <source>
        <dbReference type="Pfam" id="PF00862"/>
    </source>
</evidence>